<dbReference type="Proteomes" id="UP000603434">
    <property type="component" value="Unassembled WGS sequence"/>
</dbReference>
<comment type="caution">
    <text evidence="2">The sequence shown here is derived from an EMBL/GenBank/DDBJ whole genome shotgun (WGS) entry which is preliminary data.</text>
</comment>
<name>A0A8J6NTL1_9BACT</name>
<evidence type="ECO:0000256" key="1">
    <source>
        <dbReference type="SAM" id="MobiDB-lite"/>
    </source>
</evidence>
<dbReference type="AlphaFoldDB" id="A0A8J6NTL1"/>
<feature type="region of interest" description="Disordered" evidence="1">
    <location>
        <begin position="1"/>
        <end position="24"/>
    </location>
</feature>
<sequence length="74" mass="8590">MMPIPVKGIEPAEKKLSNKNGAVPGGKIVRFKERRKNKHDRRKSVRDGIFVSFSFKNDRRVLRNRRKVNNNSVS</sequence>
<evidence type="ECO:0000313" key="3">
    <source>
        <dbReference type="Proteomes" id="UP000603434"/>
    </source>
</evidence>
<dbReference type="EMBL" id="JACNJH010000187">
    <property type="protein sequence ID" value="MBC8362395.1"/>
    <property type="molecule type" value="Genomic_DNA"/>
</dbReference>
<reference evidence="2 3" key="1">
    <citation type="submission" date="2020-08" db="EMBL/GenBank/DDBJ databases">
        <title>Bridging the membrane lipid divide: bacteria of the FCB group superphylum have the potential to synthesize archaeal ether lipids.</title>
        <authorList>
            <person name="Villanueva L."/>
            <person name="Von Meijenfeldt F.A.B."/>
            <person name="Westbye A.B."/>
            <person name="Yadav S."/>
            <person name="Hopmans E.C."/>
            <person name="Dutilh B.E."/>
            <person name="Sinninghe Damste J.S."/>
        </authorList>
    </citation>
    <scope>NUCLEOTIDE SEQUENCE [LARGE SCALE GENOMIC DNA]</scope>
    <source>
        <strain evidence="2">NIOZ-UU30</strain>
    </source>
</reference>
<accession>A0A8J6NTL1</accession>
<gene>
    <name evidence="2" type="ORF">H8E23_13465</name>
</gene>
<evidence type="ECO:0000313" key="2">
    <source>
        <dbReference type="EMBL" id="MBC8362395.1"/>
    </source>
</evidence>
<proteinExistence type="predicted"/>
<protein>
    <submittedName>
        <fullName evidence="2">Uncharacterized protein</fullName>
    </submittedName>
</protein>
<organism evidence="2 3">
    <name type="scientific">Candidatus Desulfatibia profunda</name>
    <dbReference type="NCBI Taxonomy" id="2841695"/>
    <lineage>
        <taxon>Bacteria</taxon>
        <taxon>Pseudomonadati</taxon>
        <taxon>Thermodesulfobacteriota</taxon>
        <taxon>Desulfobacteria</taxon>
        <taxon>Desulfobacterales</taxon>
        <taxon>Desulfobacterales incertae sedis</taxon>
        <taxon>Candidatus Desulfatibia</taxon>
    </lineage>
</organism>